<proteinExistence type="predicted"/>
<reference evidence="4 5" key="1">
    <citation type="submission" date="2021-07" db="EMBL/GenBank/DDBJ databases">
        <title>Paraburkholderia edwinii protects Aspergillus sp. from phenazines by acting as a toxin sponge.</title>
        <authorList>
            <person name="Dahlstrom K.M."/>
            <person name="Newman D.K."/>
        </authorList>
    </citation>
    <scope>NUCLEOTIDE SEQUENCE [LARGE SCALE GENOMIC DNA]</scope>
    <source>
        <strain evidence="4 5">Pe01</strain>
    </source>
</reference>
<feature type="domain" description="EAL" evidence="2">
    <location>
        <begin position="400"/>
        <end position="650"/>
    </location>
</feature>
<dbReference type="SUPFAM" id="SSF55073">
    <property type="entry name" value="Nucleotide cyclase"/>
    <property type="match status" value="1"/>
</dbReference>
<dbReference type="EMBL" id="CP080095">
    <property type="protein sequence ID" value="QYD69805.1"/>
    <property type="molecule type" value="Genomic_DNA"/>
</dbReference>
<dbReference type="InterPro" id="IPR000160">
    <property type="entry name" value="GGDEF_dom"/>
</dbReference>
<feature type="domain" description="GGDEF" evidence="3">
    <location>
        <begin position="258"/>
        <end position="391"/>
    </location>
</feature>
<dbReference type="InterPro" id="IPR001633">
    <property type="entry name" value="EAL_dom"/>
</dbReference>
<feature type="transmembrane region" description="Helical" evidence="1">
    <location>
        <begin position="122"/>
        <end position="142"/>
    </location>
</feature>
<feature type="transmembrane region" description="Helical" evidence="1">
    <location>
        <begin position="54"/>
        <end position="76"/>
    </location>
</feature>
<gene>
    <name evidence="4" type="ORF">KZJ38_05485</name>
</gene>
<keyword evidence="1" id="KW-0812">Transmembrane</keyword>
<feature type="transmembrane region" description="Helical" evidence="1">
    <location>
        <begin position="97"/>
        <end position="116"/>
    </location>
</feature>
<evidence type="ECO:0000313" key="5">
    <source>
        <dbReference type="Proteomes" id="UP000826462"/>
    </source>
</evidence>
<dbReference type="PROSITE" id="PS50887">
    <property type="entry name" value="GGDEF"/>
    <property type="match status" value="1"/>
</dbReference>
<dbReference type="PROSITE" id="PS50883">
    <property type="entry name" value="EAL"/>
    <property type="match status" value="1"/>
</dbReference>
<dbReference type="InterPro" id="IPR035919">
    <property type="entry name" value="EAL_sf"/>
</dbReference>
<feature type="transmembrane region" description="Helical" evidence="1">
    <location>
        <begin position="27"/>
        <end position="48"/>
    </location>
</feature>
<dbReference type="CDD" id="cd01949">
    <property type="entry name" value="GGDEF"/>
    <property type="match status" value="1"/>
</dbReference>
<dbReference type="RefSeq" id="WP_219799142.1">
    <property type="nucleotide sequence ID" value="NZ_CP080095.1"/>
</dbReference>
<feature type="transmembrane region" description="Helical" evidence="1">
    <location>
        <begin position="171"/>
        <end position="194"/>
    </location>
</feature>
<evidence type="ECO:0000256" key="1">
    <source>
        <dbReference type="SAM" id="Phobius"/>
    </source>
</evidence>
<keyword evidence="1" id="KW-0472">Membrane</keyword>
<dbReference type="PANTHER" id="PTHR44757:SF2">
    <property type="entry name" value="BIOFILM ARCHITECTURE MAINTENANCE PROTEIN MBAA"/>
    <property type="match status" value="1"/>
</dbReference>
<dbReference type="CDD" id="cd01948">
    <property type="entry name" value="EAL"/>
    <property type="match status" value="1"/>
</dbReference>
<dbReference type="Pfam" id="PF00990">
    <property type="entry name" value="GGDEF"/>
    <property type="match status" value="1"/>
</dbReference>
<dbReference type="Pfam" id="PF00563">
    <property type="entry name" value="EAL"/>
    <property type="match status" value="1"/>
</dbReference>
<dbReference type="InterPro" id="IPR029787">
    <property type="entry name" value="Nucleotide_cyclase"/>
</dbReference>
<dbReference type="SMART" id="SM00052">
    <property type="entry name" value="EAL"/>
    <property type="match status" value="1"/>
</dbReference>
<dbReference type="InterPro" id="IPR052155">
    <property type="entry name" value="Biofilm_reg_signaling"/>
</dbReference>
<organism evidence="4 5">
    <name type="scientific">Paraburkholderia edwinii</name>
    <dbReference type="NCBI Taxonomy" id="2861782"/>
    <lineage>
        <taxon>Bacteria</taxon>
        <taxon>Pseudomonadati</taxon>
        <taxon>Pseudomonadota</taxon>
        <taxon>Betaproteobacteria</taxon>
        <taxon>Burkholderiales</taxon>
        <taxon>Burkholderiaceae</taxon>
        <taxon>Paraburkholderia</taxon>
    </lineage>
</organism>
<dbReference type="NCBIfam" id="TIGR00254">
    <property type="entry name" value="GGDEF"/>
    <property type="match status" value="1"/>
</dbReference>
<dbReference type="SMART" id="SM00267">
    <property type="entry name" value="GGDEF"/>
    <property type="match status" value="1"/>
</dbReference>
<keyword evidence="5" id="KW-1185">Reference proteome</keyword>
<dbReference type="Proteomes" id="UP000826462">
    <property type="component" value="Chromosome 1"/>
</dbReference>
<evidence type="ECO:0000259" key="2">
    <source>
        <dbReference type="PROSITE" id="PS50883"/>
    </source>
</evidence>
<accession>A0ABX8US98</accession>
<dbReference type="InterPro" id="IPR043128">
    <property type="entry name" value="Rev_trsase/Diguanyl_cyclase"/>
</dbReference>
<keyword evidence="1" id="KW-1133">Transmembrane helix</keyword>
<dbReference type="SUPFAM" id="SSF141868">
    <property type="entry name" value="EAL domain-like"/>
    <property type="match status" value="1"/>
</dbReference>
<sequence>MSFFKRWSGSRIAPAVRLELRRSQYRAFLQQVPLLYAVLIVNTVTVAITHFGVAPVYLSVYAPALLCLFCIGRVAVWLHSRRRMLSDEALARRLRTMVWMIAGIGTAFVAWALSLYPYGDAYARSHVAFYMAMTVIGCIFCLMHMRFAALLLTTIVIVPFALFFASTHNPVLVAIAVNVLLVAVVMVLILLIYYRDFRNLVESQIQLRAKHAETQRLSDDNFRLANLDALTGLPNRRRFFADLDQHLVPLQGQARAPGSLAIGVVDLDGFKRINDLYGHAFGDRVLIETGRRFAAQVTPQLSVARIGGDEFGLIVVGATAYRQLLDLGDRLCGAIERPYALPEGSARLSTSIGFANFPEAGETTTQLVERAYYALHFAQSHRRGGTVIFSPEHETQIRHLSRIEECLRRADYEREISLHFQPIYDTALREIMAFEALARWTSPELGVVAPSVFVPVAERCDLIHALTEVLLRKALDAARNWPEVVRISFNLSARDLTSPGALDRVIRTTLASSVAPHRIDFEITETALIQDFGQARTALDALKKLGARISLDDFGTGFSSLNSVHRLPIDKVKVDGSFIAGIDREPTARAIVKSIVELCQNLGMTCVIEGVETRAQADALRELGATVMQGHLFGKPVAANQVFDTYVREPMRRVSRTSSSR</sequence>
<evidence type="ECO:0000313" key="4">
    <source>
        <dbReference type="EMBL" id="QYD69805.1"/>
    </source>
</evidence>
<dbReference type="Gene3D" id="3.30.70.270">
    <property type="match status" value="1"/>
</dbReference>
<name>A0ABX8US98_9BURK</name>
<protein>
    <submittedName>
        <fullName evidence="4">EAL domain-containing protein</fullName>
    </submittedName>
</protein>
<evidence type="ECO:0000259" key="3">
    <source>
        <dbReference type="PROSITE" id="PS50887"/>
    </source>
</evidence>
<dbReference type="Gene3D" id="3.20.20.450">
    <property type="entry name" value="EAL domain"/>
    <property type="match status" value="1"/>
</dbReference>
<dbReference type="PANTHER" id="PTHR44757">
    <property type="entry name" value="DIGUANYLATE CYCLASE DGCP"/>
    <property type="match status" value="1"/>
</dbReference>